<evidence type="ECO:0000313" key="3">
    <source>
        <dbReference type="EMBL" id="CEL97670.1"/>
    </source>
</evidence>
<dbReference type="EMBL" id="CDMY01000255">
    <property type="protein sequence ID" value="CEL97670.1"/>
    <property type="molecule type" value="Genomic_DNA"/>
</dbReference>
<dbReference type="AlphaFoldDB" id="A0A0G4EJR2"/>
<keyword evidence="4" id="KW-1185">Reference proteome</keyword>
<name>A0A0G4EJR2_VITBC</name>
<feature type="region of interest" description="Disordered" evidence="2">
    <location>
        <begin position="145"/>
        <end position="174"/>
    </location>
</feature>
<protein>
    <submittedName>
        <fullName evidence="3">Uncharacterized protein</fullName>
    </submittedName>
</protein>
<gene>
    <name evidence="3" type="ORF">Vbra_12255</name>
</gene>
<dbReference type="InParanoid" id="A0A0G4EJR2"/>
<accession>A0A0G4EJR2</accession>
<feature type="coiled-coil region" evidence="1">
    <location>
        <begin position="79"/>
        <end position="134"/>
    </location>
</feature>
<evidence type="ECO:0000256" key="1">
    <source>
        <dbReference type="SAM" id="Coils"/>
    </source>
</evidence>
<keyword evidence="1" id="KW-0175">Coiled coil</keyword>
<dbReference type="Proteomes" id="UP000041254">
    <property type="component" value="Unassembled WGS sequence"/>
</dbReference>
<reference evidence="3 4" key="1">
    <citation type="submission" date="2014-11" db="EMBL/GenBank/DDBJ databases">
        <authorList>
            <person name="Zhu J."/>
            <person name="Qi W."/>
            <person name="Song R."/>
        </authorList>
    </citation>
    <scope>NUCLEOTIDE SEQUENCE [LARGE SCALE GENOMIC DNA]</scope>
</reference>
<sequence length="297" mass="33207">MPSPAPAALVAAAAAAPVDLMTASAAKKTAASKEQKVRIAEEARRLIEGPKRQVEHFIKEHHHFKGQAGAAGEGARGEARELREELFRARDSIDTLAKRQKTLVELVKERDNHKKHLHARIAALELELRAYRDAHDHSDYVRGTARCMPRRPHTPRPRVRRQQAHHRQSTRTAAHPEVVRAAIAVSDFSWCLSPRLVPPATRAIDGIGQAPLCWAGQSARQDEERLMKHLKEKEQSFTIILKKIKKCRKALQAIARLEARKPSTLLLCVGRGDVHESTWPLGRIRGPAWLSALGRVC</sequence>
<dbReference type="VEuPathDB" id="CryptoDB:Vbra_12255"/>
<evidence type="ECO:0000313" key="4">
    <source>
        <dbReference type="Proteomes" id="UP000041254"/>
    </source>
</evidence>
<proteinExistence type="predicted"/>
<evidence type="ECO:0000256" key="2">
    <source>
        <dbReference type="SAM" id="MobiDB-lite"/>
    </source>
</evidence>
<organism evidence="3 4">
    <name type="scientific">Vitrella brassicaformis (strain CCMP3155)</name>
    <dbReference type="NCBI Taxonomy" id="1169540"/>
    <lineage>
        <taxon>Eukaryota</taxon>
        <taxon>Sar</taxon>
        <taxon>Alveolata</taxon>
        <taxon>Colpodellida</taxon>
        <taxon>Vitrellaceae</taxon>
        <taxon>Vitrella</taxon>
    </lineage>
</organism>
<feature type="compositionally biased region" description="Basic residues" evidence="2">
    <location>
        <begin position="148"/>
        <end position="169"/>
    </location>
</feature>